<feature type="domain" description="FAS1" evidence="2">
    <location>
        <begin position="20"/>
        <end position="159"/>
    </location>
</feature>
<dbReference type="SMART" id="SM00554">
    <property type="entry name" value="FAS1"/>
    <property type="match status" value="1"/>
</dbReference>
<reference evidence="3 4" key="1">
    <citation type="submission" date="2019-07" db="EMBL/GenBank/DDBJ databases">
        <title>Rufibacter sp. nov., isolated from lake sediment.</title>
        <authorList>
            <person name="Qu J.-H."/>
        </authorList>
    </citation>
    <scope>NUCLEOTIDE SEQUENCE [LARGE SCALE GENOMIC DNA]</scope>
    <source>
        <strain evidence="3 4">NBS58-1</strain>
    </source>
</reference>
<dbReference type="Proteomes" id="UP000324133">
    <property type="component" value="Unassembled WGS sequence"/>
</dbReference>
<dbReference type="EMBL" id="VKKY01000001">
    <property type="protein sequence ID" value="KAA3440405.1"/>
    <property type="molecule type" value="Genomic_DNA"/>
</dbReference>
<keyword evidence="1" id="KW-0732">Signal</keyword>
<dbReference type="InterPro" id="IPR000782">
    <property type="entry name" value="FAS1_domain"/>
</dbReference>
<feature type="chain" id="PRO_5022856647" evidence="1">
    <location>
        <begin position="24"/>
        <end position="166"/>
    </location>
</feature>
<sequence length="166" mass="18123">MLNFTKVYLVFCLCVFFQANGRAQSLLAKTAAVSKVNRTSLGEGIAQKDPVLLDMVTKAGLMPMLTNSGEYTFFAPSSQALGQHQNDSPEQLRSFLEQHIVKGTLTTEDLRDGADIKSMGGNSLRVCRKKGTLMVSGLRLMKSDQLYMNGVWHQLSGAIPPPTNAL</sequence>
<comment type="caution">
    <text evidence="3">The sequence shown here is derived from an EMBL/GenBank/DDBJ whole genome shotgun (WGS) entry which is preliminary data.</text>
</comment>
<dbReference type="InterPro" id="IPR036378">
    <property type="entry name" value="FAS1_dom_sf"/>
</dbReference>
<dbReference type="OrthoDB" id="894106at2"/>
<dbReference type="InterPro" id="IPR050904">
    <property type="entry name" value="Adhesion/Biosynth-related"/>
</dbReference>
<gene>
    <name evidence="3" type="ORF">FOA19_07065</name>
</gene>
<proteinExistence type="predicted"/>
<evidence type="ECO:0000256" key="1">
    <source>
        <dbReference type="SAM" id="SignalP"/>
    </source>
</evidence>
<feature type="signal peptide" evidence="1">
    <location>
        <begin position="1"/>
        <end position="23"/>
    </location>
</feature>
<keyword evidence="4" id="KW-1185">Reference proteome</keyword>
<dbReference type="SUPFAM" id="SSF82153">
    <property type="entry name" value="FAS1 domain"/>
    <property type="match status" value="1"/>
</dbReference>
<organism evidence="3 4">
    <name type="scientific">Rufibacter hautae</name>
    <dbReference type="NCBI Taxonomy" id="2595005"/>
    <lineage>
        <taxon>Bacteria</taxon>
        <taxon>Pseudomonadati</taxon>
        <taxon>Bacteroidota</taxon>
        <taxon>Cytophagia</taxon>
        <taxon>Cytophagales</taxon>
        <taxon>Hymenobacteraceae</taxon>
        <taxon>Rufibacter</taxon>
    </lineage>
</organism>
<dbReference type="Pfam" id="PF02469">
    <property type="entry name" value="Fasciclin"/>
    <property type="match status" value="1"/>
</dbReference>
<evidence type="ECO:0000259" key="2">
    <source>
        <dbReference type="PROSITE" id="PS50213"/>
    </source>
</evidence>
<protein>
    <submittedName>
        <fullName evidence="3">Fasciclin domain-containing protein</fullName>
    </submittedName>
</protein>
<dbReference type="PANTHER" id="PTHR10900">
    <property type="entry name" value="PERIOSTIN-RELATED"/>
    <property type="match status" value="1"/>
</dbReference>
<evidence type="ECO:0000313" key="3">
    <source>
        <dbReference type="EMBL" id="KAA3440405.1"/>
    </source>
</evidence>
<accession>A0A5B6TLY6</accession>
<evidence type="ECO:0000313" key="4">
    <source>
        <dbReference type="Proteomes" id="UP000324133"/>
    </source>
</evidence>
<dbReference type="Gene3D" id="2.30.180.10">
    <property type="entry name" value="FAS1 domain"/>
    <property type="match status" value="1"/>
</dbReference>
<dbReference type="PROSITE" id="PS50213">
    <property type="entry name" value="FAS1"/>
    <property type="match status" value="1"/>
</dbReference>
<name>A0A5B6TLY6_9BACT</name>
<dbReference type="AlphaFoldDB" id="A0A5B6TLY6"/>